<accession>A0A9X2GZC2</accession>
<evidence type="ECO:0000313" key="4">
    <source>
        <dbReference type="Proteomes" id="UP001139722"/>
    </source>
</evidence>
<feature type="compositionally biased region" description="Low complexity" evidence="1">
    <location>
        <begin position="136"/>
        <end position="155"/>
    </location>
</feature>
<evidence type="ECO:0000256" key="1">
    <source>
        <dbReference type="SAM" id="MobiDB-lite"/>
    </source>
</evidence>
<reference evidence="3" key="1">
    <citation type="submission" date="2022-06" db="EMBL/GenBank/DDBJ databases">
        <title>Sequencing the genomes of 1000 actinobacteria strains.</title>
        <authorList>
            <person name="Klenk H.-P."/>
        </authorList>
    </citation>
    <scope>NUCLEOTIDE SEQUENCE</scope>
    <source>
        <strain evidence="3">DSM 22016</strain>
    </source>
</reference>
<keyword evidence="4" id="KW-1185">Reference proteome</keyword>
<keyword evidence="2" id="KW-0812">Transmembrane</keyword>
<dbReference type="AlphaFoldDB" id="A0A9X2GZC2"/>
<dbReference type="Proteomes" id="UP001139722">
    <property type="component" value="Unassembled WGS sequence"/>
</dbReference>
<dbReference type="RefSeq" id="WP_156998668.1">
    <property type="nucleotide sequence ID" value="NZ_BAAANU010000006.1"/>
</dbReference>
<feature type="transmembrane region" description="Helical" evidence="2">
    <location>
        <begin position="74"/>
        <end position="99"/>
    </location>
</feature>
<comment type="caution">
    <text evidence="3">The sequence shown here is derived from an EMBL/GenBank/DDBJ whole genome shotgun (WGS) entry which is preliminary data.</text>
</comment>
<keyword evidence="2" id="KW-1133">Transmembrane helix</keyword>
<proteinExistence type="predicted"/>
<feature type="region of interest" description="Disordered" evidence="1">
    <location>
        <begin position="136"/>
        <end position="161"/>
    </location>
</feature>
<organism evidence="3 4">
    <name type="scientific">Agromyces terreus</name>
    <dbReference type="NCBI Taxonomy" id="424795"/>
    <lineage>
        <taxon>Bacteria</taxon>
        <taxon>Bacillati</taxon>
        <taxon>Actinomycetota</taxon>
        <taxon>Actinomycetes</taxon>
        <taxon>Micrococcales</taxon>
        <taxon>Microbacteriaceae</taxon>
        <taxon>Agromyces</taxon>
    </lineage>
</organism>
<evidence type="ECO:0000256" key="2">
    <source>
        <dbReference type="SAM" id="Phobius"/>
    </source>
</evidence>
<gene>
    <name evidence="3" type="ORF">BJ978_000814</name>
</gene>
<sequence length="161" mass="15617">MRAARATLIVLGLAGLATGSFVLLTDVAPPQYPGVVLWVLGAIVVHDGVIAPLAVAVGLGAARAKGVIGGRGIAVAQAALLVGAVLTVIAVPAIVASAIGPRNPTVLVGTYALSLAVAWALVLVTAGVALAVGASTTGRSPRGARGRAAQPAEPGADARTN</sequence>
<keyword evidence="2" id="KW-0472">Membrane</keyword>
<dbReference type="OrthoDB" id="4950602at2"/>
<evidence type="ECO:0000313" key="3">
    <source>
        <dbReference type="EMBL" id="MCP2370138.1"/>
    </source>
</evidence>
<name>A0A9X2GZC2_9MICO</name>
<dbReference type="EMBL" id="JAMZDY010000001">
    <property type="protein sequence ID" value="MCP2370138.1"/>
    <property type="molecule type" value="Genomic_DNA"/>
</dbReference>
<protein>
    <submittedName>
        <fullName evidence="3">Uncharacterized protein</fullName>
    </submittedName>
</protein>
<feature type="transmembrane region" description="Helical" evidence="2">
    <location>
        <begin position="35"/>
        <end position="62"/>
    </location>
</feature>
<feature type="transmembrane region" description="Helical" evidence="2">
    <location>
        <begin position="111"/>
        <end position="132"/>
    </location>
</feature>